<dbReference type="PANTHER" id="PTHR34569:SF21">
    <property type="match status" value="1"/>
</dbReference>
<dbReference type="AlphaFoldDB" id="A0A9N7R2D1"/>
<organism evidence="1 2">
    <name type="scientific">Striga hermonthica</name>
    <name type="common">Purple witchweed</name>
    <name type="synonym">Buchnera hermonthica</name>
    <dbReference type="NCBI Taxonomy" id="68872"/>
    <lineage>
        <taxon>Eukaryota</taxon>
        <taxon>Viridiplantae</taxon>
        <taxon>Streptophyta</taxon>
        <taxon>Embryophyta</taxon>
        <taxon>Tracheophyta</taxon>
        <taxon>Spermatophyta</taxon>
        <taxon>Magnoliopsida</taxon>
        <taxon>eudicotyledons</taxon>
        <taxon>Gunneridae</taxon>
        <taxon>Pentapetalae</taxon>
        <taxon>asterids</taxon>
        <taxon>lamiids</taxon>
        <taxon>Lamiales</taxon>
        <taxon>Orobanchaceae</taxon>
        <taxon>Buchnereae</taxon>
        <taxon>Striga</taxon>
    </lineage>
</organism>
<keyword evidence="2" id="KW-1185">Reference proteome</keyword>
<comment type="caution">
    <text evidence="1">The sequence shown here is derived from an EMBL/GenBank/DDBJ whole genome shotgun (WGS) entry which is preliminary data.</text>
</comment>
<dbReference type="EMBL" id="CACSLK010001140">
    <property type="protein sequence ID" value="CAA0807697.1"/>
    <property type="molecule type" value="Genomic_DNA"/>
</dbReference>
<gene>
    <name evidence="1" type="ORF">SHERM_10412</name>
</gene>
<dbReference type="Proteomes" id="UP001153555">
    <property type="component" value="Unassembled WGS sequence"/>
</dbReference>
<protein>
    <submittedName>
        <fullName evidence="1">Uncharacterized protein</fullName>
    </submittedName>
</protein>
<evidence type="ECO:0000313" key="1">
    <source>
        <dbReference type="EMBL" id="CAA0807697.1"/>
    </source>
</evidence>
<sequence>MGPQDDAMVGRHAEDYYPEREHVPLSQMLREQSRGILHHRASPRKMRISIKGSIFFQKKKKKKFGFIHVPVYNRNTKKRTLFKILILLTFGYGRTTLLNFNLSRDWRHELEMFAFMSMSYTSLKDLLPASSARAAPPSRKEIAMRDPLLQHAAWAYLQPGARGEDARRWWRKLAGSCGGVFGCLNGVVLVVCKGLFGEPADNIR</sequence>
<name>A0A9N7R2D1_STRHE</name>
<accession>A0A9N7R2D1</accession>
<evidence type="ECO:0000313" key="2">
    <source>
        <dbReference type="Proteomes" id="UP001153555"/>
    </source>
</evidence>
<proteinExistence type="predicted"/>
<reference evidence="1" key="1">
    <citation type="submission" date="2019-12" db="EMBL/GenBank/DDBJ databases">
        <authorList>
            <person name="Scholes J."/>
        </authorList>
    </citation>
    <scope>NUCLEOTIDE SEQUENCE</scope>
</reference>
<dbReference type="PANTHER" id="PTHR34569">
    <property type="entry name" value="EXPRESSED PROTEIN"/>
    <property type="match status" value="1"/>
</dbReference>
<dbReference type="OrthoDB" id="1700296at2759"/>